<dbReference type="PROSITE" id="PS50020">
    <property type="entry name" value="WW_DOMAIN_2"/>
    <property type="match status" value="1"/>
</dbReference>
<feature type="domain" description="WW" evidence="2">
    <location>
        <begin position="9"/>
        <end position="37"/>
    </location>
</feature>
<feature type="compositionally biased region" description="Low complexity" evidence="1">
    <location>
        <begin position="179"/>
        <end position="202"/>
    </location>
</feature>
<organism evidence="3 4">
    <name type="scientific">Anaeramoeba flamelloides</name>
    <dbReference type="NCBI Taxonomy" id="1746091"/>
    <lineage>
        <taxon>Eukaryota</taxon>
        <taxon>Metamonada</taxon>
        <taxon>Anaeramoebidae</taxon>
        <taxon>Anaeramoeba</taxon>
    </lineage>
</organism>
<gene>
    <name evidence="3" type="ORF">M0812_27365</name>
</gene>
<evidence type="ECO:0000256" key="1">
    <source>
        <dbReference type="SAM" id="MobiDB-lite"/>
    </source>
</evidence>
<reference evidence="3" key="1">
    <citation type="submission" date="2022-08" db="EMBL/GenBank/DDBJ databases">
        <title>Novel sulphate-reducing endosymbionts in the free-living metamonad Anaeramoeba.</title>
        <authorList>
            <person name="Jerlstrom-Hultqvist J."/>
            <person name="Cepicka I."/>
            <person name="Gallot-Lavallee L."/>
            <person name="Salas-Leiva D."/>
            <person name="Curtis B.A."/>
            <person name="Zahonova K."/>
            <person name="Pipaliya S."/>
            <person name="Dacks J."/>
            <person name="Roger A.J."/>
        </authorList>
    </citation>
    <scope>NUCLEOTIDE SEQUENCE</scope>
    <source>
        <strain evidence="3">Busselton2</strain>
    </source>
</reference>
<feature type="region of interest" description="Disordered" evidence="1">
    <location>
        <begin position="88"/>
        <end position="238"/>
    </location>
</feature>
<name>A0AAV7YAS0_9EUKA</name>
<protein>
    <recommendedName>
        <fullName evidence="2">WW domain-containing protein</fullName>
    </recommendedName>
</protein>
<evidence type="ECO:0000313" key="4">
    <source>
        <dbReference type="Proteomes" id="UP001146793"/>
    </source>
</evidence>
<dbReference type="Proteomes" id="UP001146793">
    <property type="component" value="Unassembled WGS sequence"/>
</dbReference>
<proteinExistence type="predicted"/>
<evidence type="ECO:0000259" key="2">
    <source>
        <dbReference type="PROSITE" id="PS50020"/>
    </source>
</evidence>
<dbReference type="InterPro" id="IPR001202">
    <property type="entry name" value="WW_dom"/>
</dbReference>
<feature type="compositionally biased region" description="Acidic residues" evidence="1">
    <location>
        <begin position="203"/>
        <end position="227"/>
    </location>
</feature>
<sequence>MNRKQVDFWYELWNHTYEIPFYFHTETEQSTWIKPQTGFFISVIETQKLFGKDKALEHLQEIVKHLPSKIHKKNQDIENIKKQVKTVLENEQQNESEDKKRRGFGTLPENRSEKEEKYQDQKKNIEKSNENKNNIEKDNEKIKIKEESKSESKKENIIESEPKENDQDQDQERYHTNDELPLPDFLPDLESLPLPDFLPELDSGSELESGTESESGSESESSFEQETNEPKDTSTTQFDLILQPTAPKELDIAKQELYNQTNVALEKRMEY</sequence>
<accession>A0AAV7YAS0</accession>
<dbReference type="PROSITE" id="PS01159">
    <property type="entry name" value="WW_DOMAIN_1"/>
    <property type="match status" value="1"/>
</dbReference>
<dbReference type="AlphaFoldDB" id="A0AAV7YAS0"/>
<evidence type="ECO:0000313" key="3">
    <source>
        <dbReference type="EMBL" id="KAJ3424937.1"/>
    </source>
</evidence>
<feature type="compositionally biased region" description="Basic and acidic residues" evidence="1">
    <location>
        <begin position="110"/>
        <end position="178"/>
    </location>
</feature>
<dbReference type="EMBL" id="JANTQA010000070">
    <property type="protein sequence ID" value="KAJ3424937.1"/>
    <property type="molecule type" value="Genomic_DNA"/>
</dbReference>
<comment type="caution">
    <text evidence="3">The sequence shown here is derived from an EMBL/GenBank/DDBJ whole genome shotgun (WGS) entry which is preliminary data.</text>
</comment>